<proteinExistence type="predicted"/>
<dbReference type="SUPFAM" id="SSF51735">
    <property type="entry name" value="NAD(P)-binding Rossmann-fold domains"/>
    <property type="match status" value="1"/>
</dbReference>
<sequence>MTLWQTKDAIIAHVMDRARNKLKQNGKDPLLRFLDILFSNAAADDLDAKSPEALLALGRYLWQLGETRRPGEPLVEVFNARTDSHGWTTPHTSVAIVNDDMPFLVDSITGALGTTLRYRIHELHHPIVRVDRDDGGRRTALLGPVDYGNGTARRPAGQESIVYVEIDEESDPAALARIEATLRATLADVRLAVTDWKAMLAKIDETAASLTVNPPPIDDEGVSEAIRFLRWMGSDNYTFLGFREYYFDGEPETATFKTDNDSGLGILRDPSRNIVRGQHGYTAISPEVRDFLSRPEMPLMVTKANRKSTVHRPVHLDYVSLKIYDARQRVVGERRFVGLFTARAYAESVSDTPWLRVKVRTVQEQAGFDPRSHAGKVLAHILETFPRDELFQIDEDLLLSISTQVMHLLERPRPHLFLRRDRFERFVSALIYVPRDNFKSGLRRKAADLLCAAFNGEVSVHYAQLSDDPLGRWHYIIRTKPGQVPEVDEKKLNEELIEAAKTWSERLREQLVQRHGEEEGNQLFHDWSDSFSFSYREDFPPARAIEDIARLARLHADRPVDFAVYHRPGDPADAVRLKIYTRERTVPLSRCMPMLEHAGFNVISEHAYELSGPRAGSIYDFDLSWPHGAVDWAQARTLVEDLLNAVWLDRVADDRFNALVVPTGLDCRQVTVIRAYARYLRQLNVPYGTNALARALIDNPTITRLLFERFEAQLRPDFGPRDGAPADADAADTSDDRAARDARVADIEDRFQAALEAVESLQHDRVLRAFNHAIAATLRTNFWGEYGDAFADGLNTALALKIRTGEIEEAPRPRPWAEIFVYSSRLEGVHLRGGPVARGGLRWSDRGEDFRTEILDLMKAQQVKNAVIVPVGAKGGFVPTRLDRLGRDQRQGEGEACYRIFIQTLLSVTDNLDGDTVVPPARVVRRDDDDPYLVVAADKGTARFSDTANGIAEARGFWLGDAFASGGSKGYDHKKMGITARGAWVSVQRHFREMGLNVQTDPIDVIGIGDMGGDVFGNGMLLSKTIRLKAAFNHLHIFLDPDPDPATAWTERKRLFDGPASGWADYDPALISTGGGVFRRDAKSIRLTPEIQAFLGVDDTTLTPSQLIHRILLAQADLLWIGGIGTYVKAAHQSHSQVGDRANDDLRVDGCQLRVKAVGEGGNLGMTQAGRIEFARAGGRLNTDFIDNSAGVDSSDKEVNIKILLKDAAVNEGLSGPDRDALLVEMTDDVANLVLEDNYLQTLAISVAEHQAVKDRELHAGLIRTLEKEGAFERDLANLPSEEQFSELALNQSGLTRPEIATLMSYAKLSLTAILTPSPMMDEAILQPSLDWGFPAALRERYAALIARHRLRREIVATITANDVINRGGLTFVYEIRQETGLGVEQITAAFTVVRYAFDLDRVWAGIDGLDNQVPAAVQLDMHRSVATFLRHQTTWFLRNAPRPLDMGALIDRYGPAAGELFAAPESVLSADLAEAFEARVAEWTEPGVPDALARLVTAFEFLPFATDIVQVAHSLDRSVADVGRAYFDAGDRLGFDWLRRAANSLGTDDHWDRLAAGAVLDDVADQQRELTQAVLEEHHDAGAEKAVEDWLAERELTLVRTDRLLGDLKGSGQLTVAKLSFAARHLRSILSRAVIPS</sequence>
<evidence type="ECO:0000259" key="6">
    <source>
        <dbReference type="Pfam" id="PF21076"/>
    </source>
</evidence>
<keyword evidence="1" id="KW-0560">Oxidoreductase</keyword>
<feature type="domain" description="NAD-glutamate dehydrogenase N-terminal ACT1" evidence="5">
    <location>
        <begin position="33"/>
        <end position="182"/>
    </location>
</feature>
<evidence type="ECO:0000256" key="1">
    <source>
        <dbReference type="ARBA" id="ARBA00023002"/>
    </source>
</evidence>
<dbReference type="InterPro" id="IPR046346">
    <property type="entry name" value="Aminoacid_DH-like_N_sf"/>
</dbReference>
<dbReference type="RefSeq" id="WP_132709263.1">
    <property type="nucleotide sequence ID" value="NZ_JACIGF010000011.1"/>
</dbReference>
<dbReference type="PANTHER" id="PTHR43403">
    <property type="entry name" value="NAD-SPECIFIC GLUTAMATE DEHYDROGENASE"/>
    <property type="match status" value="1"/>
</dbReference>
<feature type="domain" description="NAD-glutamate dehydrogenase ACT2" evidence="6">
    <location>
        <begin position="416"/>
        <end position="504"/>
    </location>
</feature>
<dbReference type="Pfam" id="PF21079">
    <property type="entry name" value="GDH_HM2"/>
    <property type="match status" value="1"/>
</dbReference>
<feature type="region of interest" description="Disordered" evidence="2">
    <location>
        <begin position="716"/>
        <end position="736"/>
    </location>
</feature>
<evidence type="ECO:0000259" key="7">
    <source>
        <dbReference type="Pfam" id="PF21077"/>
    </source>
</evidence>
<organism evidence="8 9">
    <name type="scientific">Rhodothalassium salexigens DSM 2132</name>
    <dbReference type="NCBI Taxonomy" id="1188247"/>
    <lineage>
        <taxon>Bacteria</taxon>
        <taxon>Pseudomonadati</taxon>
        <taxon>Pseudomonadota</taxon>
        <taxon>Alphaproteobacteria</taxon>
        <taxon>Rhodothalassiales</taxon>
        <taxon>Rhodothalassiaceae</taxon>
        <taxon>Rhodothalassium</taxon>
    </lineage>
</organism>
<dbReference type="Proteomes" id="UP000295399">
    <property type="component" value="Unassembled WGS sequence"/>
</dbReference>
<dbReference type="InParanoid" id="A0A4R2P8V8"/>
<dbReference type="InterPro" id="IPR028971">
    <property type="entry name" value="NAD-GDH_cat"/>
</dbReference>
<dbReference type="Pfam" id="PF21076">
    <property type="entry name" value="GDH_ACT2"/>
    <property type="match status" value="1"/>
</dbReference>
<accession>A0A4R2P8V8</accession>
<protein>
    <submittedName>
        <fullName evidence="8">Glutamate dehydrogenase (NAD)</fullName>
    </submittedName>
</protein>
<gene>
    <name evidence="8" type="ORF">EV659_11118</name>
</gene>
<feature type="domain" description="NAD-glutamate dehydrogenase ACT3" evidence="7">
    <location>
        <begin position="561"/>
        <end position="631"/>
    </location>
</feature>
<reference evidence="8 9" key="1">
    <citation type="submission" date="2019-03" db="EMBL/GenBank/DDBJ databases">
        <title>Genomic Encyclopedia of Type Strains, Phase IV (KMG-IV): sequencing the most valuable type-strain genomes for metagenomic binning, comparative biology and taxonomic classification.</title>
        <authorList>
            <person name="Goeker M."/>
        </authorList>
    </citation>
    <scope>NUCLEOTIDE SEQUENCE [LARGE SCALE GENOMIC DNA]</scope>
    <source>
        <strain evidence="8 9">DSM 2132</strain>
    </source>
</reference>
<keyword evidence="9" id="KW-1185">Reference proteome</keyword>
<dbReference type="InterPro" id="IPR049056">
    <property type="entry name" value="NAD_Glu_DH_HM3"/>
</dbReference>
<evidence type="ECO:0000313" key="9">
    <source>
        <dbReference type="Proteomes" id="UP000295399"/>
    </source>
</evidence>
<evidence type="ECO:0000259" key="4">
    <source>
        <dbReference type="Pfam" id="PF21074"/>
    </source>
</evidence>
<feature type="domain" description="NAD-specific glutamate dehydrogenase C-terminal" evidence="4">
    <location>
        <begin position="1293"/>
        <end position="1628"/>
    </location>
</feature>
<dbReference type="InterPro" id="IPR049058">
    <property type="entry name" value="NAD_Glu_DH_HM2"/>
</dbReference>
<dbReference type="Pfam" id="PF21074">
    <property type="entry name" value="GDH_C"/>
    <property type="match status" value="1"/>
</dbReference>
<comment type="caution">
    <text evidence="8">The sequence shown here is derived from an EMBL/GenBank/DDBJ whole genome shotgun (WGS) entry which is preliminary data.</text>
</comment>
<name>A0A4R2P8V8_RHOSA</name>
<dbReference type="GO" id="GO:0004069">
    <property type="term" value="F:L-aspartate:2-oxoglutarate aminotransferase activity"/>
    <property type="evidence" value="ECO:0007669"/>
    <property type="project" value="InterPro"/>
</dbReference>
<dbReference type="Pfam" id="PF21077">
    <property type="entry name" value="GDH_ACT3"/>
    <property type="match status" value="1"/>
</dbReference>
<dbReference type="InterPro" id="IPR048381">
    <property type="entry name" value="GDH_C"/>
</dbReference>
<dbReference type="PIRSF" id="PIRSF036761">
    <property type="entry name" value="GDH_Mll4104"/>
    <property type="match status" value="1"/>
</dbReference>
<dbReference type="InterPro" id="IPR049064">
    <property type="entry name" value="NAD_Glu_DH_ACT3"/>
</dbReference>
<dbReference type="InterPro" id="IPR007780">
    <property type="entry name" value="NAD_Glu_DH_bac"/>
</dbReference>
<dbReference type="Pfam" id="PF05088">
    <property type="entry name" value="Bac_GDH_CD"/>
    <property type="match status" value="1"/>
</dbReference>
<evidence type="ECO:0000256" key="2">
    <source>
        <dbReference type="SAM" id="MobiDB-lite"/>
    </source>
</evidence>
<dbReference type="SUPFAM" id="SSF53223">
    <property type="entry name" value="Aminoacid dehydrogenase-like, N-terminal domain"/>
    <property type="match status" value="1"/>
</dbReference>
<dbReference type="InterPro" id="IPR024727">
    <property type="entry name" value="NAD_Glu_DH_N_ACT1"/>
</dbReference>
<dbReference type="EMBL" id="SLXO01000011">
    <property type="protein sequence ID" value="TCP31450.1"/>
    <property type="molecule type" value="Genomic_DNA"/>
</dbReference>
<dbReference type="PANTHER" id="PTHR43403:SF1">
    <property type="entry name" value="NAD-SPECIFIC GLUTAMATE DEHYDROGENASE"/>
    <property type="match status" value="1"/>
</dbReference>
<evidence type="ECO:0000259" key="5">
    <source>
        <dbReference type="Pfam" id="PF21075"/>
    </source>
</evidence>
<dbReference type="Pfam" id="PF21075">
    <property type="entry name" value="GDH_ACT1"/>
    <property type="match status" value="1"/>
</dbReference>
<dbReference type="Pfam" id="PF21073">
    <property type="entry name" value="GDH_HM1"/>
    <property type="match status" value="1"/>
</dbReference>
<dbReference type="InterPro" id="IPR049059">
    <property type="entry name" value="NAD_Glu_DH_HM1"/>
</dbReference>
<dbReference type="InterPro" id="IPR036291">
    <property type="entry name" value="NAD(P)-bd_dom_sf"/>
</dbReference>
<dbReference type="GO" id="GO:0006538">
    <property type="term" value="P:L-glutamate catabolic process"/>
    <property type="evidence" value="ECO:0007669"/>
    <property type="project" value="InterPro"/>
</dbReference>
<dbReference type="Pfam" id="PF21078">
    <property type="entry name" value="GDH_HM3"/>
    <property type="match status" value="1"/>
</dbReference>
<dbReference type="GO" id="GO:0004352">
    <property type="term" value="F:glutamate dehydrogenase (NAD+) activity"/>
    <property type="evidence" value="ECO:0007669"/>
    <property type="project" value="InterPro"/>
</dbReference>
<feature type="domain" description="NAD-glutamate dehydrogenase catalytic" evidence="3">
    <location>
        <begin position="752"/>
        <end position="1247"/>
    </location>
</feature>
<dbReference type="InterPro" id="IPR049062">
    <property type="entry name" value="NAD_Glu_DH_ACT2"/>
</dbReference>
<evidence type="ECO:0000313" key="8">
    <source>
        <dbReference type="EMBL" id="TCP31450.1"/>
    </source>
</evidence>
<dbReference type="OrthoDB" id="9758052at2"/>
<evidence type="ECO:0000259" key="3">
    <source>
        <dbReference type="Pfam" id="PF05088"/>
    </source>
</evidence>